<dbReference type="GO" id="GO:0006044">
    <property type="term" value="P:N-acetylglucosamine metabolic process"/>
    <property type="evidence" value="ECO:0007669"/>
    <property type="project" value="TreeGrafter"/>
</dbReference>
<dbReference type="EMBL" id="JAODUP010000645">
    <property type="protein sequence ID" value="KAK2145941.1"/>
    <property type="molecule type" value="Genomic_DNA"/>
</dbReference>
<dbReference type="PANTHER" id="PTHR10704">
    <property type="entry name" value="CARBOHYDRATE SULFOTRANSFERASE"/>
    <property type="match status" value="1"/>
</dbReference>
<organism evidence="2 3">
    <name type="scientific">Paralvinella palmiformis</name>
    <dbReference type="NCBI Taxonomy" id="53620"/>
    <lineage>
        <taxon>Eukaryota</taxon>
        <taxon>Metazoa</taxon>
        <taxon>Spiralia</taxon>
        <taxon>Lophotrochozoa</taxon>
        <taxon>Annelida</taxon>
        <taxon>Polychaeta</taxon>
        <taxon>Sedentaria</taxon>
        <taxon>Canalipalpata</taxon>
        <taxon>Terebellida</taxon>
        <taxon>Terebelliformia</taxon>
        <taxon>Alvinellidae</taxon>
        <taxon>Paralvinella</taxon>
    </lineage>
</organism>
<proteinExistence type="predicted"/>
<dbReference type="Gene3D" id="3.40.50.300">
    <property type="entry name" value="P-loop containing nucleotide triphosphate hydrolases"/>
    <property type="match status" value="1"/>
</dbReference>
<evidence type="ECO:0000259" key="1">
    <source>
        <dbReference type="Pfam" id="PF00685"/>
    </source>
</evidence>
<dbReference type="GO" id="GO:0001517">
    <property type="term" value="F:N-acetylglucosamine 6-O-sulfotransferase activity"/>
    <property type="evidence" value="ECO:0007669"/>
    <property type="project" value="TreeGrafter"/>
</dbReference>
<name>A0AAD9J4K4_9ANNE</name>
<evidence type="ECO:0000313" key="3">
    <source>
        <dbReference type="Proteomes" id="UP001208570"/>
    </source>
</evidence>
<gene>
    <name evidence="2" type="ORF">LSH36_645g01085</name>
</gene>
<dbReference type="GO" id="GO:0006790">
    <property type="term" value="P:sulfur compound metabolic process"/>
    <property type="evidence" value="ECO:0007669"/>
    <property type="project" value="TreeGrafter"/>
</dbReference>
<feature type="domain" description="Sulfotransferase" evidence="1">
    <location>
        <begin position="314"/>
        <end position="474"/>
    </location>
</feature>
<reference evidence="2" key="1">
    <citation type="journal article" date="2023" name="Mol. Biol. Evol.">
        <title>Third-Generation Sequencing Reveals the Adaptive Role of the Epigenome in Three Deep-Sea Polychaetes.</title>
        <authorList>
            <person name="Perez M."/>
            <person name="Aroh O."/>
            <person name="Sun Y."/>
            <person name="Lan Y."/>
            <person name="Juniper S.K."/>
            <person name="Young C.R."/>
            <person name="Angers B."/>
            <person name="Qian P.Y."/>
        </authorList>
    </citation>
    <scope>NUCLEOTIDE SEQUENCE</scope>
    <source>
        <strain evidence="2">P08H-3</strain>
    </source>
</reference>
<dbReference type="AlphaFoldDB" id="A0AAD9J4K4"/>
<accession>A0AAD9J4K4</accession>
<keyword evidence="3" id="KW-1185">Reference proteome</keyword>
<evidence type="ECO:0000313" key="2">
    <source>
        <dbReference type="EMBL" id="KAK2145941.1"/>
    </source>
</evidence>
<dbReference type="InterPro" id="IPR051135">
    <property type="entry name" value="Gal/GlcNAc/GalNAc_ST"/>
</dbReference>
<sequence length="481" mass="55703">MYGLAMIKHRAILLALIAFLAFTHIPSVKEKLLKIESKADNAAPFNKIAFGQQNGKFSAGTYLNITTFTPVTMTQPPTLHPLEAWHMKRQNLLSKKAVKVFLFAYMRGGSTLGGQMFNLEPKSTLWYEPGDPFYSTYFGIEGNLPQNDVYNRDMTRRSAGWKERQWFTEYYTNIFDCRYDRLPPQLLSHRNIRHSQGLRNFAQCVDELTPTPGASDCVNLIEDFCGKRFVETSWKSNCHVVLQTTRDVLQRRNGTVQDLTALIRYELASKRVELGTAVDAGLANFTRHELCIRNIGRRIRNCLPDAAEKCRKDSVRAVKSLRHRMEDLEPLIVDNPDLFVIHYVRDRRAIAASRTRTNYLMWDKMDKRPVKEAMLLCDRMRQDLKRRLHLESKYRGVFMQVRYEDLASRPLDVAANVYSFIGKDVPKSWPDYVHAVMMASNDSVSDISQHLNGWKRYISPDQQDAIKRFCQDVLEAFHYPL</sequence>
<dbReference type="PANTHER" id="PTHR10704:SF71">
    <property type="entry name" value="CARBOHYDRATE SULFOTRANSFERASE 1-LIKE"/>
    <property type="match status" value="1"/>
</dbReference>
<dbReference type="Proteomes" id="UP001208570">
    <property type="component" value="Unassembled WGS sequence"/>
</dbReference>
<protein>
    <recommendedName>
        <fullName evidence="1">Sulfotransferase domain-containing protein</fullName>
    </recommendedName>
</protein>
<comment type="caution">
    <text evidence="2">The sequence shown here is derived from an EMBL/GenBank/DDBJ whole genome shotgun (WGS) entry which is preliminary data.</text>
</comment>
<dbReference type="InterPro" id="IPR000863">
    <property type="entry name" value="Sulfotransferase_dom"/>
</dbReference>
<dbReference type="Pfam" id="PF00685">
    <property type="entry name" value="Sulfotransfer_1"/>
    <property type="match status" value="1"/>
</dbReference>
<dbReference type="InterPro" id="IPR027417">
    <property type="entry name" value="P-loop_NTPase"/>
</dbReference>
<dbReference type="SUPFAM" id="SSF52540">
    <property type="entry name" value="P-loop containing nucleoside triphosphate hydrolases"/>
    <property type="match status" value="1"/>
</dbReference>